<keyword evidence="9" id="KW-1185">Reference proteome</keyword>
<sequence>MDCLVQFIMNLFIRHNEYEADAFATKLGYGKELSQALITLQVANLSSMHVDPLYSSYHYNHPTLIERLDAIEAEIVKLEKKN</sequence>
<comment type="similarity">
    <text evidence="6">Belongs to the peptidase M48 family.</text>
</comment>
<dbReference type="Proteomes" id="UP000262825">
    <property type="component" value="Unassembled WGS sequence"/>
</dbReference>
<dbReference type="GO" id="GO:0006508">
    <property type="term" value="P:proteolysis"/>
    <property type="evidence" value="ECO:0007669"/>
    <property type="project" value="UniProtKB-KW"/>
</dbReference>
<comment type="cofactor">
    <cofactor evidence="6">
        <name>Zn(2+)</name>
        <dbReference type="ChEBI" id="CHEBI:29105"/>
    </cofactor>
    <text evidence="6">Binds 1 zinc ion per subunit.</text>
</comment>
<dbReference type="EMBL" id="UFAJ01000775">
    <property type="protein sequence ID" value="SSD61588.1"/>
    <property type="molecule type" value="Genomic_DNA"/>
</dbReference>
<keyword evidence="2" id="KW-0479">Metal-binding</keyword>
<dbReference type="VEuPathDB" id="FungiDB:SCODWIG_03349"/>
<keyword evidence="4 6" id="KW-0862">Zinc</keyword>
<evidence type="ECO:0000256" key="1">
    <source>
        <dbReference type="ARBA" id="ARBA00022670"/>
    </source>
</evidence>
<dbReference type="Pfam" id="PF01435">
    <property type="entry name" value="Peptidase_M48"/>
    <property type="match status" value="1"/>
</dbReference>
<keyword evidence="5 6" id="KW-0482">Metalloprotease</keyword>
<gene>
    <name evidence="8" type="ORF">SCODWIG_03349</name>
</gene>
<organism evidence="8 9">
    <name type="scientific">Saccharomycodes ludwigii</name>
    <dbReference type="NCBI Taxonomy" id="36035"/>
    <lineage>
        <taxon>Eukaryota</taxon>
        <taxon>Fungi</taxon>
        <taxon>Dikarya</taxon>
        <taxon>Ascomycota</taxon>
        <taxon>Saccharomycotina</taxon>
        <taxon>Saccharomycetes</taxon>
        <taxon>Saccharomycodales</taxon>
        <taxon>Saccharomycodaceae</taxon>
        <taxon>Saccharomycodes</taxon>
    </lineage>
</organism>
<evidence type="ECO:0000256" key="5">
    <source>
        <dbReference type="ARBA" id="ARBA00023049"/>
    </source>
</evidence>
<name>A0A376BA72_9ASCO</name>
<accession>A0A376BA72</accession>
<dbReference type="PANTHER" id="PTHR10120">
    <property type="entry name" value="CAAX PRENYL PROTEASE 1"/>
    <property type="match status" value="1"/>
</dbReference>
<evidence type="ECO:0000256" key="4">
    <source>
        <dbReference type="ARBA" id="ARBA00022833"/>
    </source>
</evidence>
<proteinExistence type="inferred from homology"/>
<dbReference type="GO" id="GO:0004222">
    <property type="term" value="F:metalloendopeptidase activity"/>
    <property type="evidence" value="ECO:0007669"/>
    <property type="project" value="InterPro"/>
</dbReference>
<protein>
    <recommendedName>
        <fullName evidence="7">Peptidase M48 domain-containing protein</fullName>
    </recommendedName>
</protein>
<reference evidence="9" key="1">
    <citation type="submission" date="2018-06" db="EMBL/GenBank/DDBJ databases">
        <authorList>
            <person name="Guldener U."/>
        </authorList>
    </citation>
    <scope>NUCLEOTIDE SEQUENCE [LARGE SCALE GENOMIC DNA]</scope>
    <source>
        <strain evidence="9">UTAD17</strain>
    </source>
</reference>
<evidence type="ECO:0000313" key="9">
    <source>
        <dbReference type="Proteomes" id="UP000262825"/>
    </source>
</evidence>
<dbReference type="AlphaFoldDB" id="A0A376BA72"/>
<evidence type="ECO:0000256" key="2">
    <source>
        <dbReference type="ARBA" id="ARBA00022723"/>
    </source>
</evidence>
<evidence type="ECO:0000256" key="3">
    <source>
        <dbReference type="ARBA" id="ARBA00022801"/>
    </source>
</evidence>
<keyword evidence="3 6" id="KW-0378">Hydrolase</keyword>
<evidence type="ECO:0000256" key="6">
    <source>
        <dbReference type="RuleBase" id="RU003983"/>
    </source>
</evidence>
<dbReference type="InterPro" id="IPR001915">
    <property type="entry name" value="Peptidase_M48"/>
</dbReference>
<keyword evidence="1 6" id="KW-0645">Protease</keyword>
<evidence type="ECO:0000313" key="8">
    <source>
        <dbReference type="EMBL" id="SSD61588.1"/>
    </source>
</evidence>
<feature type="domain" description="Peptidase M48" evidence="7">
    <location>
        <begin position="4"/>
        <end position="74"/>
    </location>
</feature>
<evidence type="ECO:0000259" key="7">
    <source>
        <dbReference type="Pfam" id="PF01435"/>
    </source>
</evidence>
<dbReference type="GO" id="GO:0046872">
    <property type="term" value="F:metal ion binding"/>
    <property type="evidence" value="ECO:0007669"/>
    <property type="project" value="UniProtKB-KW"/>
</dbReference>